<comment type="similarity">
    <text evidence="7">Belongs to the AcnX type II large subunit family.</text>
</comment>
<sequence>MELTKEQEKMLSGERGKAVQKAMEILTGLGDIYGAEKFTPVQSAHVSGVSIRTAGDAGLNFIEEMVEEGAKVTVPTTINPAALDLRDWDEMGVPEEISRKQIRIIDAYREMGADPVCSCIPYLVGNEPSQGQHIAWSESSAVIYANSVLGARTHREGAPSALASAVTGLTPVYGYHLDENRSGSVGIRPDPDLFAGGGTFQFSVLGYWVGANFPESVPVIENLHPNPEQEKALGAGMATSGAIALYHIPRVTPEAKENPEICETDEEASFGTEEFEEVRGELDQTSEADIVCLGCPHASEEELRRLSCMDVENEVWVHIPRKLRKRPDMKEVYQRLREKSVKLVCDTCMVVSPLSEMGYSSIGVNSAKAAYYAPLLGDVEVHFAPLEGLIK</sequence>
<comment type="catalytic activity">
    <reaction evidence="5">
        <text>(R)-5-phosphomevalonate = (2E)-3-methyl-5-phosphooxypent-2-enoate + H2O</text>
        <dbReference type="Rhea" id="RHEA:78975"/>
        <dbReference type="ChEBI" id="CHEBI:15377"/>
        <dbReference type="ChEBI" id="CHEBI:58146"/>
        <dbReference type="ChEBI" id="CHEBI:229665"/>
        <dbReference type="EC" id="4.2.1.182"/>
    </reaction>
    <physiologicalReaction direction="left-to-right" evidence="5">
        <dbReference type="Rhea" id="RHEA:78976"/>
    </physiologicalReaction>
</comment>
<evidence type="ECO:0000256" key="5">
    <source>
        <dbReference type="ARBA" id="ARBA00045120"/>
    </source>
</evidence>
<dbReference type="PANTHER" id="PTHR36577:SF3">
    <property type="entry name" value="DUF521 DOMAIN PROTEIN (AFU_ORTHOLOGUE AFUA_6G00490)"/>
    <property type="match status" value="1"/>
</dbReference>
<evidence type="ECO:0000256" key="9">
    <source>
        <dbReference type="ARBA" id="ARBA00047176"/>
    </source>
</evidence>
<evidence type="ECO:0000256" key="3">
    <source>
        <dbReference type="ARBA" id="ARBA00023229"/>
    </source>
</evidence>
<evidence type="ECO:0000259" key="11">
    <source>
        <dbReference type="Pfam" id="PF04412"/>
    </source>
</evidence>
<dbReference type="PANTHER" id="PTHR36577">
    <property type="entry name" value="DUF521 DOMAIN PROTEIN (AFU_ORTHOLOGUE AFUA_6G00490)"/>
    <property type="match status" value="1"/>
</dbReference>
<reference evidence="12 13" key="1">
    <citation type="journal article" date="2016" name="Sci. Rep.">
        <title>Metabolic traits of an uncultured archaeal lineage -MSBL1- from brine pools of the Red Sea.</title>
        <authorList>
            <person name="Mwirichia R."/>
            <person name="Alam I."/>
            <person name="Rashid M."/>
            <person name="Vinu M."/>
            <person name="Ba-Alawi W."/>
            <person name="Anthony Kamau A."/>
            <person name="Kamanda Ngugi D."/>
            <person name="Goker M."/>
            <person name="Klenk H.P."/>
            <person name="Bajic V."/>
            <person name="Stingl U."/>
        </authorList>
    </citation>
    <scope>NUCLEOTIDE SEQUENCE [LARGE SCALE GENOMIC DNA]</scope>
    <source>
        <strain evidence="12">SCGC-AAA259O05</strain>
    </source>
</reference>
<keyword evidence="13" id="KW-1185">Reference proteome</keyword>
<keyword evidence="3" id="KW-0414">Isoprene biosynthesis</keyword>
<accession>A0A133V3V5</accession>
<evidence type="ECO:0000256" key="4">
    <source>
        <dbReference type="ARBA" id="ARBA00023239"/>
    </source>
</evidence>
<comment type="pathway">
    <text evidence="1">Isoprenoid biosynthesis; isopentenyl diphosphate biosynthesis via mevalonate pathway.</text>
</comment>
<dbReference type="EMBL" id="LHXV01000025">
    <property type="protein sequence ID" value="KXB01128.1"/>
    <property type="molecule type" value="Genomic_DNA"/>
</dbReference>
<comment type="caution">
    <text evidence="12">The sequence shown here is derived from an EMBL/GenBank/DDBJ whole genome shotgun (WGS) entry which is preliminary data.</text>
</comment>
<evidence type="ECO:0000256" key="6">
    <source>
        <dbReference type="ARBA" id="ARBA00045299"/>
    </source>
</evidence>
<protein>
    <recommendedName>
        <fullName evidence="10">Phosphomevalonate dehydratase large subunit</fullName>
        <ecNumber evidence="9">4.2.1.182</ecNumber>
    </recommendedName>
</protein>
<evidence type="ECO:0000256" key="1">
    <source>
        <dbReference type="ARBA" id="ARBA00005092"/>
    </source>
</evidence>
<dbReference type="Pfam" id="PF04412">
    <property type="entry name" value="AcnX"/>
    <property type="match status" value="1"/>
</dbReference>
<keyword evidence="2" id="KW-0408">Iron</keyword>
<dbReference type="AlphaFoldDB" id="A0A133V3V5"/>
<dbReference type="EC" id="4.2.1.182" evidence="9"/>
<evidence type="ECO:0000313" key="12">
    <source>
        <dbReference type="EMBL" id="KXB01128.1"/>
    </source>
</evidence>
<keyword evidence="4" id="KW-0456">Lyase</keyword>
<comment type="subunit">
    <text evidence="8">Heterodimer composed of a large subunit (PMDh-L) and a small subunit (PMDh-S).</text>
</comment>
<comment type="function">
    <text evidence="6">Component of a hydro-lyase that catalyzes the dehydration of mevalonate 5-phosphate (MVA5P) to form trans-anhydromevalonate 5-phosphate (tAHMP). Involved in the archaeal mevalonate (MVA) pathway, which provides fundamental precursors for isoprenoid biosynthesis, such as isopentenyl diphosphate (IPP) and dimethylallyl diphosphate (DMAPP).</text>
</comment>
<gene>
    <name evidence="12" type="ORF">AKJ41_02670</name>
</gene>
<evidence type="ECO:0000256" key="8">
    <source>
        <dbReference type="ARBA" id="ARBA00046520"/>
    </source>
</evidence>
<dbReference type="InterPro" id="IPR007506">
    <property type="entry name" value="PMDh-L-like_dom"/>
</dbReference>
<organism evidence="12 13">
    <name type="scientific">candidate division MSBL1 archaeon SCGC-AAA259O05</name>
    <dbReference type="NCBI Taxonomy" id="1698271"/>
    <lineage>
        <taxon>Archaea</taxon>
        <taxon>Methanobacteriati</taxon>
        <taxon>Methanobacteriota</taxon>
        <taxon>candidate division MSBL1</taxon>
    </lineage>
</organism>
<evidence type="ECO:0000256" key="7">
    <source>
        <dbReference type="ARBA" id="ARBA00046333"/>
    </source>
</evidence>
<dbReference type="CDD" id="cd01355">
    <property type="entry name" value="AcnX"/>
    <property type="match status" value="1"/>
</dbReference>
<proteinExistence type="inferred from homology"/>
<evidence type="ECO:0000256" key="2">
    <source>
        <dbReference type="ARBA" id="ARBA00023004"/>
    </source>
</evidence>
<evidence type="ECO:0000256" key="10">
    <source>
        <dbReference type="ARBA" id="ARBA00047196"/>
    </source>
</evidence>
<evidence type="ECO:0000313" key="13">
    <source>
        <dbReference type="Proteomes" id="UP000070344"/>
    </source>
</evidence>
<dbReference type="GO" id="GO:0016829">
    <property type="term" value="F:lyase activity"/>
    <property type="evidence" value="ECO:0007669"/>
    <property type="project" value="UniProtKB-KW"/>
</dbReference>
<dbReference type="Proteomes" id="UP000070344">
    <property type="component" value="Unassembled WGS sequence"/>
</dbReference>
<dbReference type="GO" id="GO:0008299">
    <property type="term" value="P:isoprenoid biosynthetic process"/>
    <property type="evidence" value="ECO:0007669"/>
    <property type="project" value="UniProtKB-KW"/>
</dbReference>
<dbReference type="PATRIC" id="fig|1698271.3.peg.710"/>
<feature type="domain" description="Phosphomevalonate dehydratase large subunit-like" evidence="11">
    <location>
        <begin position="1"/>
        <end position="391"/>
    </location>
</feature>
<name>A0A133V3V5_9EURY</name>